<evidence type="ECO:0000256" key="1">
    <source>
        <dbReference type="ARBA" id="ARBA00023163"/>
    </source>
</evidence>
<dbReference type="InterPro" id="IPR007630">
    <property type="entry name" value="RNA_pol_sigma70_r4"/>
</dbReference>
<dbReference type="Pfam" id="PF04545">
    <property type="entry name" value="Sigma70_r4"/>
    <property type="match status" value="1"/>
</dbReference>
<comment type="caution">
    <text evidence="3">The sequence shown here is derived from an EMBL/GenBank/DDBJ whole genome shotgun (WGS) entry which is preliminary data.</text>
</comment>
<dbReference type="InterPro" id="IPR050239">
    <property type="entry name" value="Sigma-70_RNA_pol_init_factors"/>
</dbReference>
<dbReference type="InterPro" id="IPR013324">
    <property type="entry name" value="RNA_pol_sigma_r3/r4-like"/>
</dbReference>
<dbReference type="SUPFAM" id="SSF88659">
    <property type="entry name" value="Sigma3 and sigma4 domains of RNA polymerase sigma factors"/>
    <property type="match status" value="1"/>
</dbReference>
<sequence>MATSILDQVLSSQKQSAISQFDPEQVAAKLFSILSEREQDILVRRYGLKGKEKMTLEEIGKQYSVTRERIRQVENASINKILSEYRDSLLRDLEALIRDVLEDHGELMSENRLVQNLLDTDAESDQSKALVHFMLNQLLAERLQLVRESDAVYKTWSLQAARWDEFHSIIDRLVEIIKKHNEPLRLEQLLDRARGAVSVPEDDFERILVNYLDVTKKIEENRFNEWGLSHWSLIRPRRMNDKIYLILKRETKPLHFVEIAKRINDSNFDKRVAYPATIHNELILDDKYVLVGRGIYALKEWGYKPGVVLDVIKDILRENGAMSKEEIITAVLKNRMVKRSTVVLALMNKKFFAKDQDGRYVLVQS</sequence>
<evidence type="ECO:0000259" key="2">
    <source>
        <dbReference type="PROSITE" id="PS51913"/>
    </source>
</evidence>
<dbReference type="EMBL" id="MHKK01000037">
    <property type="protein sequence ID" value="OGY89298.1"/>
    <property type="molecule type" value="Genomic_DNA"/>
</dbReference>
<dbReference type="PRINTS" id="PR00046">
    <property type="entry name" value="SIGMA70FCT"/>
</dbReference>
<dbReference type="PANTHER" id="PTHR30603">
    <property type="entry name" value="RNA POLYMERASE SIGMA FACTOR RPO"/>
    <property type="match status" value="1"/>
</dbReference>
<dbReference type="Proteomes" id="UP000177817">
    <property type="component" value="Unassembled WGS sequence"/>
</dbReference>
<name>A0A1G2BJA2_9BACT</name>
<proteinExistence type="predicted"/>
<keyword evidence="1" id="KW-0804">Transcription</keyword>
<organism evidence="3 4">
    <name type="scientific">Candidatus Komeilibacteria bacterium RIFCSPHIGHO2_01_FULL_52_14</name>
    <dbReference type="NCBI Taxonomy" id="1798549"/>
    <lineage>
        <taxon>Bacteria</taxon>
        <taxon>Candidatus Komeiliibacteriota</taxon>
    </lineage>
</organism>
<dbReference type="PROSITE" id="PS51913">
    <property type="entry name" value="HTH_HARE"/>
    <property type="match status" value="1"/>
</dbReference>
<dbReference type="AlphaFoldDB" id="A0A1G2BJA2"/>
<reference evidence="3 4" key="1">
    <citation type="journal article" date="2016" name="Nat. Commun.">
        <title>Thousands of microbial genomes shed light on interconnected biogeochemical processes in an aquifer system.</title>
        <authorList>
            <person name="Anantharaman K."/>
            <person name="Brown C.T."/>
            <person name="Hug L.A."/>
            <person name="Sharon I."/>
            <person name="Castelle C.J."/>
            <person name="Probst A.J."/>
            <person name="Thomas B.C."/>
            <person name="Singh A."/>
            <person name="Wilkins M.J."/>
            <person name="Karaoz U."/>
            <person name="Brodie E.L."/>
            <person name="Williams K.H."/>
            <person name="Hubbard S.S."/>
            <person name="Banfield J.F."/>
        </authorList>
    </citation>
    <scope>NUCLEOTIDE SEQUENCE [LARGE SCALE GENOMIC DNA]</scope>
</reference>
<dbReference type="InterPro" id="IPR036388">
    <property type="entry name" value="WH-like_DNA-bd_sf"/>
</dbReference>
<dbReference type="InterPro" id="IPR038087">
    <property type="entry name" value="RNAP_delta_N_dom_sf"/>
</dbReference>
<dbReference type="InterPro" id="IPR007759">
    <property type="entry name" value="Asxl_HARE-HTH"/>
</dbReference>
<accession>A0A1G2BJA2</accession>
<dbReference type="Gene3D" id="1.10.10.10">
    <property type="entry name" value="Winged helix-like DNA-binding domain superfamily/Winged helix DNA-binding domain"/>
    <property type="match status" value="1"/>
</dbReference>
<dbReference type="Gene3D" id="1.10.10.1250">
    <property type="entry name" value="RNA polymerase, subunit delta, N-terminal domain"/>
    <property type="match status" value="1"/>
</dbReference>
<gene>
    <name evidence="3" type="ORF">A2677_03695</name>
</gene>
<dbReference type="PROSITE" id="PS00716">
    <property type="entry name" value="SIGMA70_2"/>
    <property type="match status" value="1"/>
</dbReference>
<dbReference type="PANTHER" id="PTHR30603:SF47">
    <property type="entry name" value="RNA POLYMERASE SIGMA FACTOR SIGD, CHLOROPLASTIC"/>
    <property type="match status" value="1"/>
</dbReference>
<dbReference type="GO" id="GO:0006352">
    <property type="term" value="P:DNA-templated transcription initiation"/>
    <property type="evidence" value="ECO:0007669"/>
    <property type="project" value="InterPro"/>
</dbReference>
<dbReference type="InterPro" id="IPR000943">
    <property type="entry name" value="RNA_pol_sigma70"/>
</dbReference>
<protein>
    <recommendedName>
        <fullName evidence="2">HTH HARE-type domain-containing protein</fullName>
    </recommendedName>
</protein>
<dbReference type="GO" id="GO:0003700">
    <property type="term" value="F:DNA-binding transcription factor activity"/>
    <property type="evidence" value="ECO:0007669"/>
    <property type="project" value="InterPro"/>
</dbReference>
<evidence type="ECO:0000313" key="4">
    <source>
        <dbReference type="Proteomes" id="UP000177817"/>
    </source>
</evidence>
<feature type="domain" description="HTH HARE-type" evidence="2">
    <location>
        <begin position="237"/>
        <end position="301"/>
    </location>
</feature>
<evidence type="ECO:0000313" key="3">
    <source>
        <dbReference type="EMBL" id="OGY89298.1"/>
    </source>
</evidence>